<keyword evidence="17" id="KW-0943">RNA-mediated gene silencing</keyword>
<comment type="caution">
    <text evidence="23">The sequence shown here is derived from an EMBL/GenBank/DDBJ whole genome shotgun (WGS) entry which is preliminary data.</text>
</comment>
<keyword evidence="15" id="KW-0496">Mitochondrion</keyword>
<dbReference type="FunFam" id="1.50.40.10:FF:000005">
    <property type="entry name" value="Mitochondrial phosphate carrier protein 2"/>
    <property type="match status" value="1"/>
</dbReference>
<feature type="compositionally biased region" description="Basic and acidic residues" evidence="20">
    <location>
        <begin position="779"/>
        <end position="788"/>
    </location>
</feature>
<keyword evidence="8 19" id="KW-0812">Transmembrane</keyword>
<evidence type="ECO:0000256" key="10">
    <source>
        <dbReference type="ARBA" id="ARBA00022737"/>
    </source>
</evidence>
<feature type="region of interest" description="Disordered" evidence="20">
    <location>
        <begin position="761"/>
        <end position="788"/>
    </location>
</feature>
<feature type="repeat" description="Solcar" evidence="19">
    <location>
        <begin position="135"/>
        <end position="222"/>
    </location>
</feature>
<dbReference type="PANTHER" id="PTHR23079:SF55">
    <property type="entry name" value="RNA-DIRECTED RNA POLYMERASE"/>
    <property type="match status" value="1"/>
</dbReference>
<evidence type="ECO:0000256" key="4">
    <source>
        <dbReference type="ARBA" id="ARBA00012494"/>
    </source>
</evidence>
<dbReference type="Proteomes" id="UP000663852">
    <property type="component" value="Unassembled WGS sequence"/>
</dbReference>
<keyword evidence="13" id="KW-0809">Transit peptide</keyword>
<evidence type="ECO:0000256" key="6">
    <source>
        <dbReference type="ARBA" id="ARBA00022484"/>
    </source>
</evidence>
<evidence type="ECO:0000313" key="24">
    <source>
        <dbReference type="Proteomes" id="UP000663852"/>
    </source>
</evidence>
<evidence type="ECO:0000256" key="18">
    <source>
        <dbReference type="ARBA" id="ARBA00048744"/>
    </source>
</evidence>
<evidence type="ECO:0000259" key="22">
    <source>
        <dbReference type="Pfam" id="PF26253"/>
    </source>
</evidence>
<name>A0A814DYA1_ADIRI</name>
<feature type="compositionally biased region" description="Low complexity" evidence="20">
    <location>
        <begin position="763"/>
        <end position="773"/>
    </location>
</feature>
<feature type="domain" description="RDRP core" evidence="21">
    <location>
        <begin position="806"/>
        <end position="1384"/>
    </location>
</feature>
<evidence type="ECO:0000256" key="14">
    <source>
        <dbReference type="ARBA" id="ARBA00022989"/>
    </source>
</evidence>
<evidence type="ECO:0000256" key="20">
    <source>
        <dbReference type="SAM" id="MobiDB-lite"/>
    </source>
</evidence>
<evidence type="ECO:0000256" key="9">
    <source>
        <dbReference type="ARBA" id="ARBA00022695"/>
    </source>
</evidence>
<proteinExistence type="inferred from homology"/>
<evidence type="ECO:0000313" key="23">
    <source>
        <dbReference type="EMBL" id="CAF0961743.1"/>
    </source>
</evidence>
<sequence>MVAPSNQLPPSTKTTVGSTGTVAKWDSRYAGHVPHDASYYSKCLLGGILACGLTHTAICPLDVTKCNMQVSPEKYKGLVKGLKLIVAEEGSQAVWKGWLPTFFGYSAQGAFKYGLYEVFKDQYANALGKENFEKYKGLVWCAASASAEVFADIALCPMEMVKVKVQTAPKGTFPTAFGPAWSQMSAQRAETGFPYRSLVPLWSRQVPYTVAKFFFFEKVVQLFYTYVFTQPKDTYSKTTQLGVTFASGYTAGVICAIVSHPADSLVSLLGKPANKGKSLGQIINETGFAKLATKGLGTRIIMIGTLTGLQWWIYDTFKSALEKLLKHFIDILPQQYQIIAETNLSSFILKMTDELSSSSSASSCAQLSIIVDLTTSSFDFKTLYNHLSSQPPTNSDHHHWHFGGLRSYTIPFQSTHDETTINCVISKLKLLQNHLSILPPFWICYKKCQPQAAQQSTHPLPPTTTEVIRKNIKLAKFYTNNGFDMEYTSGALVEINKYIWDVQTQIKETWRLVFYHDKIDIDYGCKEKKLRKTLKAEMMDRCALIMTQKDGFTLFINMSGNPIDYEAVNCGISQNTADDELYSLTRKSNESPSSYIRTAPRESQPFYSTIRLTISLSNQFNENNIMTHHSDEYNCEQLQRLNSCYTQFIEFFHRNHINDCFGIILSIPSTVDHTVTASSVMPKGATSFIKQYCWQMLMSIGYRFQQRLTTDFIHQLNLIDDDDEFYQTSLHIWRRSSEYYFIDLLDELRRYREKLAALTNVPSSSSPTASSHSFQQQGVKKEEGDQERWSIHTPPRHYAYVPSVTLTPTTICVNPFKLVKTNRVLREPQFGGNLMFALVDVKDENGTMDLFPHDYRSLRWKTEMLLESGFDLGIKGRTYRYLHHSQSQLKDKQFWFYHHNGETNFSFEEAFAWMGDFQEERIVAKHAARIAQCFTSAEATIQVPSDKVEYIEDIHTDDRKYNFTDGVGTMSTIIRDNINPYRQFSAIQIRYGGCKGVISVNPDLDNSPHQLRIRQSMRKFKCSHDILELCRISKPRPLYLNRQIIVLLSHRGIDDRTFLLLQNQHQQTLSEALVYPTRAYELLAEKLNRNLFPMRTLINDAHVNIIQEPFFRQLIKTTSKFELAQMRERTRLKLPRNTARNMIGIVDEYGILEYGQVFVQYTELHGDFLDDENGSSNDPSLTPQPEKTIILEQPVVVTKNPCHHPGDIRVFSAVDVPRLRHLKDVIVFPQRGKRPHPNEISGSDLDGDEYAVIWHSAFIPKTPNDIPYDYDSQTPMLRVVDRPVNRADIQATVLDISEQSCVGKLCSLHLANMDVYGVAHPKTLAIAGHISEELDAPKTGQHPLTPKQIALLQAELGNERPDYFDKPYYKLYPSKHVLGQLFRSSLRFEPNWTTIQIPPTTICPAPIDSLLIHDMHGDYASSVDELARTYREAIMDIMYVYRFSSDVDLLCRFDSSSTQHKTPLSKQQTESACLIADSAQVELKQLIRRIRRLFYHEFRFCDKTHSNRCHTNCTQCAEKKMAKASALYLLCYTDTRHARRMLSLPWLFASLLIETRKLNIKKQTKLLSPALVAQMLEIQPYRLIGQSLHSALCTLFDKSKTFYFRHTYSSDKPNVVTVSLGPTSTAKRLLLKREIFLLDYFILEILHHYVHESLSKERSPITASRPLLLEPIWQHILTRFILGECSPLVLITTHSDMNSTIKTCENWSDEQACKTLQRLLEITVQCADHGNDPTDYAHANEYLISALQQMATTGSLFANA</sequence>
<keyword evidence="5" id="KW-0813">Transport</keyword>
<organism evidence="23 24">
    <name type="scientific">Adineta ricciae</name>
    <name type="common">Rotifer</name>
    <dbReference type="NCBI Taxonomy" id="249248"/>
    <lineage>
        <taxon>Eukaryota</taxon>
        <taxon>Metazoa</taxon>
        <taxon>Spiralia</taxon>
        <taxon>Gnathifera</taxon>
        <taxon>Rotifera</taxon>
        <taxon>Eurotatoria</taxon>
        <taxon>Bdelloidea</taxon>
        <taxon>Adinetida</taxon>
        <taxon>Adinetidae</taxon>
        <taxon>Adineta</taxon>
    </lineage>
</organism>
<evidence type="ECO:0000256" key="3">
    <source>
        <dbReference type="ARBA" id="ARBA00006375"/>
    </source>
</evidence>
<dbReference type="Pfam" id="PF00153">
    <property type="entry name" value="Mito_carr"/>
    <property type="match status" value="2"/>
</dbReference>
<evidence type="ECO:0000256" key="12">
    <source>
        <dbReference type="ARBA" id="ARBA00022884"/>
    </source>
</evidence>
<dbReference type="InterPro" id="IPR057596">
    <property type="entry name" value="RDRP_core"/>
</dbReference>
<reference evidence="23" key="1">
    <citation type="submission" date="2021-02" db="EMBL/GenBank/DDBJ databases">
        <authorList>
            <person name="Nowell W R."/>
        </authorList>
    </citation>
    <scope>NUCLEOTIDE SEQUENCE</scope>
</reference>
<dbReference type="GO" id="GO:0003723">
    <property type="term" value="F:RNA binding"/>
    <property type="evidence" value="ECO:0007669"/>
    <property type="project" value="UniProtKB-KW"/>
</dbReference>
<dbReference type="InterPro" id="IPR058752">
    <property type="entry name" value="RDRP_C_head"/>
</dbReference>
<dbReference type="GO" id="GO:0031380">
    <property type="term" value="C:nuclear RNA-directed RNA polymerase complex"/>
    <property type="evidence" value="ECO:0007669"/>
    <property type="project" value="TreeGrafter"/>
</dbReference>
<keyword evidence="10" id="KW-0677">Repeat</keyword>
<protein>
    <recommendedName>
        <fullName evidence="4">RNA-directed RNA polymerase</fullName>
        <ecNumber evidence="4">2.7.7.48</ecNumber>
    </recommendedName>
</protein>
<dbReference type="EC" id="2.7.7.48" evidence="4"/>
<feature type="repeat" description="Solcar" evidence="19">
    <location>
        <begin position="38"/>
        <end position="122"/>
    </location>
</feature>
<keyword evidence="12" id="KW-0694">RNA-binding</keyword>
<dbReference type="GO" id="GO:0005743">
    <property type="term" value="C:mitochondrial inner membrane"/>
    <property type="evidence" value="ECO:0007669"/>
    <property type="project" value="UniProtKB-SubCell"/>
</dbReference>
<comment type="subcellular location">
    <subcellularLocation>
        <location evidence="1">Mitochondrion inner membrane</location>
        <topology evidence="1">Multi-pass membrane protein</topology>
    </subcellularLocation>
</comment>
<dbReference type="InterPro" id="IPR018108">
    <property type="entry name" value="MCP_transmembrane"/>
</dbReference>
<evidence type="ECO:0000256" key="8">
    <source>
        <dbReference type="ARBA" id="ARBA00022692"/>
    </source>
</evidence>
<dbReference type="PROSITE" id="PS50920">
    <property type="entry name" value="SOLCAR"/>
    <property type="match status" value="2"/>
</dbReference>
<dbReference type="Pfam" id="PF26253">
    <property type="entry name" value="RdRP_head"/>
    <property type="match status" value="1"/>
</dbReference>
<comment type="catalytic activity">
    <reaction evidence="18">
        <text>RNA(n) + a ribonucleoside 5'-triphosphate = RNA(n+1) + diphosphate</text>
        <dbReference type="Rhea" id="RHEA:21248"/>
        <dbReference type="Rhea" id="RHEA-COMP:14527"/>
        <dbReference type="Rhea" id="RHEA-COMP:17342"/>
        <dbReference type="ChEBI" id="CHEBI:33019"/>
        <dbReference type="ChEBI" id="CHEBI:61557"/>
        <dbReference type="ChEBI" id="CHEBI:140395"/>
        <dbReference type="EC" id="2.7.7.48"/>
    </reaction>
</comment>
<keyword evidence="9" id="KW-0548">Nucleotidyltransferase</keyword>
<keyword evidence="11" id="KW-0999">Mitochondrion inner membrane</keyword>
<evidence type="ECO:0000256" key="15">
    <source>
        <dbReference type="ARBA" id="ARBA00023128"/>
    </source>
</evidence>
<evidence type="ECO:0000256" key="2">
    <source>
        <dbReference type="ARBA" id="ARBA00005762"/>
    </source>
</evidence>
<dbReference type="InterPro" id="IPR007855">
    <property type="entry name" value="RDRP"/>
</dbReference>
<keyword evidence="6" id="KW-0696">RNA-directed RNA polymerase</keyword>
<dbReference type="GO" id="GO:0030422">
    <property type="term" value="P:siRNA processing"/>
    <property type="evidence" value="ECO:0007669"/>
    <property type="project" value="TreeGrafter"/>
</dbReference>
<evidence type="ECO:0000256" key="7">
    <source>
        <dbReference type="ARBA" id="ARBA00022679"/>
    </source>
</evidence>
<keyword evidence="16 19" id="KW-0472">Membrane</keyword>
<dbReference type="SUPFAM" id="SSF103506">
    <property type="entry name" value="Mitochondrial carrier"/>
    <property type="match status" value="1"/>
</dbReference>
<feature type="domain" description="RDRP C-terminal head" evidence="22">
    <location>
        <begin position="1416"/>
        <end position="1563"/>
    </location>
</feature>
<dbReference type="Gene3D" id="1.50.40.10">
    <property type="entry name" value="Mitochondrial carrier domain"/>
    <property type="match status" value="1"/>
</dbReference>
<dbReference type="OrthoDB" id="6513042at2759"/>
<evidence type="ECO:0000256" key="5">
    <source>
        <dbReference type="ARBA" id="ARBA00022448"/>
    </source>
</evidence>
<dbReference type="GO" id="GO:0003968">
    <property type="term" value="F:RNA-directed RNA polymerase activity"/>
    <property type="evidence" value="ECO:0007669"/>
    <property type="project" value="UniProtKB-KW"/>
</dbReference>
<evidence type="ECO:0000256" key="13">
    <source>
        <dbReference type="ARBA" id="ARBA00022946"/>
    </source>
</evidence>
<comment type="similarity">
    <text evidence="3">Belongs to the mitochondrial carrier (TC 2.A.29) family.</text>
</comment>
<dbReference type="PANTHER" id="PTHR23079">
    <property type="entry name" value="RNA-DEPENDENT RNA POLYMERASE"/>
    <property type="match status" value="1"/>
</dbReference>
<evidence type="ECO:0000256" key="19">
    <source>
        <dbReference type="PROSITE-ProRule" id="PRU00282"/>
    </source>
</evidence>
<dbReference type="EMBL" id="CAJNOJ010000050">
    <property type="protein sequence ID" value="CAF0961743.1"/>
    <property type="molecule type" value="Genomic_DNA"/>
</dbReference>
<gene>
    <name evidence="23" type="ORF">EDS130_LOCUS12887</name>
</gene>
<evidence type="ECO:0000256" key="1">
    <source>
        <dbReference type="ARBA" id="ARBA00004448"/>
    </source>
</evidence>
<dbReference type="InterPro" id="IPR023395">
    <property type="entry name" value="MCP_dom_sf"/>
</dbReference>
<evidence type="ECO:0000256" key="17">
    <source>
        <dbReference type="ARBA" id="ARBA00023158"/>
    </source>
</evidence>
<dbReference type="Pfam" id="PF05183">
    <property type="entry name" value="RdRP"/>
    <property type="match status" value="1"/>
</dbReference>
<comment type="similarity">
    <text evidence="2">Belongs to the RdRP family.</text>
</comment>
<evidence type="ECO:0000256" key="11">
    <source>
        <dbReference type="ARBA" id="ARBA00022792"/>
    </source>
</evidence>
<evidence type="ECO:0000259" key="21">
    <source>
        <dbReference type="Pfam" id="PF05183"/>
    </source>
</evidence>
<evidence type="ECO:0000256" key="16">
    <source>
        <dbReference type="ARBA" id="ARBA00023136"/>
    </source>
</evidence>
<accession>A0A814DYA1</accession>
<keyword evidence="14" id="KW-1133">Transmembrane helix</keyword>
<keyword evidence="7" id="KW-0808">Transferase</keyword>